<evidence type="ECO:0000256" key="2">
    <source>
        <dbReference type="ARBA" id="ARBA00022801"/>
    </source>
</evidence>
<keyword evidence="6" id="KW-1185">Reference proteome</keyword>
<dbReference type="InterPro" id="IPR043147">
    <property type="entry name" value="Penicillin_amidase_A-knob"/>
</dbReference>
<proteinExistence type="inferred from homology"/>
<keyword evidence="3" id="KW-0865">Zymogen</keyword>
<dbReference type="GO" id="GO:0016787">
    <property type="term" value="F:hydrolase activity"/>
    <property type="evidence" value="ECO:0007669"/>
    <property type="project" value="UniProtKB-KW"/>
</dbReference>
<comment type="caution">
    <text evidence="5">The sequence shown here is derived from an EMBL/GenBank/DDBJ whole genome shotgun (WGS) entry which is preliminary data.</text>
</comment>
<evidence type="ECO:0000313" key="5">
    <source>
        <dbReference type="EMBL" id="MFC5368157.1"/>
    </source>
</evidence>
<dbReference type="InterPro" id="IPR002692">
    <property type="entry name" value="S45"/>
</dbReference>
<dbReference type="PANTHER" id="PTHR34218:SF4">
    <property type="entry name" value="ACYL-HOMOSERINE LACTONE ACYLASE QUIP"/>
    <property type="match status" value="1"/>
</dbReference>
<reference evidence="5 6" key="1">
    <citation type="journal article" date="2019" name="Int. J. Syst. Evol. Microbiol.">
        <title>The Global Catalogue of Microorganisms (GCM) 10K type strain sequencing project: providing services to taxonomists for standard genome sequencing and annotation.</title>
        <authorList>
            <consortium name="The Broad Institute Genomics Platform"/>
            <consortium name="The Broad Institute Genome Sequencing Center for Infectious Disease"/>
            <person name="Wu L."/>
            <person name="Ma J."/>
        </authorList>
    </citation>
    <scope>NUCLEOTIDE SEQUENCE [LARGE SCALE GENOMIC DNA]</scope>
    <source>
        <strain evidence="5 6">CGMCC 1.12237</strain>
    </source>
</reference>
<name>A0ABD5REL0_9EURY</name>
<sequence length="830" mass="92204">MVRNRLEPVLAVGFALALVAVSALAPTYLGLAAPLSGDVYAGVSQPGGGQQIENPYGEATVTYDAHGVPHVSAENDRALYFAVGYVQARDRLFQMDLQRRLIGGNLSGAFGEQALDSDRFHRQMDFRGAAEASWRSIEDTEAGPSVEAFSAGVNHYRDTQPLPPEFELLEYTPKEWTPVDTLLIGKQIAWQLSGNFADLRRATVRDRLGPEASDLYPNRLAHDTPVVRGESDAAPFDPASVDATFEPDAGDASAAQTDQPWAGGTDSATGDYTALYDWVEAYDHEPGIGSNNWVISGDETASGQPILANDPHLALTVPGVWYEMHLDAPDTHTRGVTFPGVPMVVIGRTDDVAWGVTNVGGDFTDLYTYETRDDQYRYEGAFRDFETTTETIPVKTDAGDLREETVEVRKTVHGPVIEREGREVAVAWPGFSATNESLGVFRLNRAESMAEARDALRIWDVPAQNFVLASRSGETLFYPAGKYPVRRTEGEVVRGDQLFDGSAGEGEWPGYRPYETSTWSGFVPFESIPHVENPDYLATANQRTIDDPDFYIGTSDTYADPYRGQRIYERLDARAESDEPMDPQFVKDLQRDTRTADADRFVPYATSERARAEMRPEARNHADTVADWDRRMAADSEGALVYRLWLESFRNQTFGDEFRPNGLDESYYPKHHVLQTLPADSEWFDDRRTRERETRADIAARAMNRTADRIAEQDYETYGDYNRLDLDHPFDQSFLNLPERGMSGGDFTVFNFRYAEGRQAGSSWRMVVAFGNESASGGVVPGGQSGVFWSDHYHDQLGMWADGDYKRLSMTAPAGEPDLVFTDAGEEGAG</sequence>
<dbReference type="Gene3D" id="1.10.439.10">
    <property type="entry name" value="Penicillin Amidohydrolase, domain 1"/>
    <property type="match status" value="1"/>
</dbReference>
<dbReference type="CDD" id="cd03747">
    <property type="entry name" value="Ntn_PGA_like"/>
    <property type="match status" value="1"/>
</dbReference>
<dbReference type="Gene3D" id="1.10.1400.10">
    <property type="match status" value="1"/>
</dbReference>
<dbReference type="SUPFAM" id="SSF56235">
    <property type="entry name" value="N-terminal nucleophile aminohydrolases (Ntn hydrolases)"/>
    <property type="match status" value="1"/>
</dbReference>
<evidence type="ECO:0000256" key="4">
    <source>
        <dbReference type="SAM" id="MobiDB-lite"/>
    </source>
</evidence>
<dbReference type="InterPro" id="IPR029055">
    <property type="entry name" value="Ntn_hydrolases_N"/>
</dbReference>
<dbReference type="PIRSF" id="PIRSF001227">
    <property type="entry name" value="Pen_acylase"/>
    <property type="match status" value="1"/>
</dbReference>
<evidence type="ECO:0000256" key="3">
    <source>
        <dbReference type="ARBA" id="ARBA00023145"/>
    </source>
</evidence>
<dbReference type="EMBL" id="JBHSKX010000002">
    <property type="protein sequence ID" value="MFC5368157.1"/>
    <property type="molecule type" value="Genomic_DNA"/>
</dbReference>
<dbReference type="InterPro" id="IPR014395">
    <property type="entry name" value="Pen/GL7ACA/AHL_acylase"/>
</dbReference>
<protein>
    <submittedName>
        <fullName evidence="5">Penicillin acylase family protein</fullName>
    </submittedName>
</protein>
<evidence type="ECO:0000313" key="6">
    <source>
        <dbReference type="Proteomes" id="UP001596201"/>
    </source>
</evidence>
<dbReference type="InterPro" id="IPR023343">
    <property type="entry name" value="Penicillin_amidase_dom1"/>
</dbReference>
<evidence type="ECO:0000256" key="1">
    <source>
        <dbReference type="ARBA" id="ARBA00006586"/>
    </source>
</evidence>
<gene>
    <name evidence="5" type="ORF">ACFPJ5_14570</name>
</gene>
<dbReference type="Pfam" id="PF01804">
    <property type="entry name" value="Penicil_amidase"/>
    <property type="match status" value="1"/>
</dbReference>
<keyword evidence="2" id="KW-0378">Hydrolase</keyword>
<organism evidence="5 6">
    <name type="scientific">Salinirubrum litoreum</name>
    <dbReference type="NCBI Taxonomy" id="1126234"/>
    <lineage>
        <taxon>Archaea</taxon>
        <taxon>Methanobacteriati</taxon>
        <taxon>Methanobacteriota</taxon>
        <taxon>Stenosarchaea group</taxon>
        <taxon>Halobacteria</taxon>
        <taxon>Halobacteriales</taxon>
        <taxon>Haloferacaceae</taxon>
        <taxon>Salinirubrum</taxon>
    </lineage>
</organism>
<dbReference type="Gene3D" id="2.30.120.10">
    <property type="match status" value="1"/>
</dbReference>
<dbReference type="InterPro" id="IPR043146">
    <property type="entry name" value="Penicillin_amidase_N_B-knob"/>
</dbReference>
<dbReference type="Gene3D" id="3.60.20.10">
    <property type="entry name" value="Glutamine Phosphoribosylpyrophosphate, subunit 1, domain 1"/>
    <property type="match status" value="1"/>
</dbReference>
<dbReference type="PANTHER" id="PTHR34218">
    <property type="entry name" value="PEPTIDASE S45 PENICILLIN AMIDASE"/>
    <property type="match status" value="1"/>
</dbReference>
<dbReference type="RefSeq" id="WP_227230390.1">
    <property type="nucleotide sequence ID" value="NZ_JAJCVJ010000002.1"/>
</dbReference>
<feature type="region of interest" description="Disordered" evidence="4">
    <location>
        <begin position="228"/>
        <end position="266"/>
    </location>
</feature>
<dbReference type="AlphaFoldDB" id="A0ABD5REL0"/>
<dbReference type="Proteomes" id="UP001596201">
    <property type="component" value="Unassembled WGS sequence"/>
</dbReference>
<accession>A0ABD5REL0</accession>
<comment type="similarity">
    <text evidence="1">Belongs to the peptidase S45 family.</text>
</comment>